<feature type="compositionally biased region" description="Basic and acidic residues" evidence="1">
    <location>
        <begin position="8"/>
        <end position="19"/>
    </location>
</feature>
<feature type="region of interest" description="Disordered" evidence="1">
    <location>
        <begin position="121"/>
        <end position="152"/>
    </location>
</feature>
<dbReference type="EMBL" id="JANPWB010000009">
    <property type="protein sequence ID" value="KAJ1156114.1"/>
    <property type="molecule type" value="Genomic_DNA"/>
</dbReference>
<organism evidence="2 3">
    <name type="scientific">Pleurodeles waltl</name>
    <name type="common">Iberian ribbed newt</name>
    <dbReference type="NCBI Taxonomy" id="8319"/>
    <lineage>
        <taxon>Eukaryota</taxon>
        <taxon>Metazoa</taxon>
        <taxon>Chordata</taxon>
        <taxon>Craniata</taxon>
        <taxon>Vertebrata</taxon>
        <taxon>Euteleostomi</taxon>
        <taxon>Amphibia</taxon>
        <taxon>Batrachia</taxon>
        <taxon>Caudata</taxon>
        <taxon>Salamandroidea</taxon>
        <taxon>Salamandridae</taxon>
        <taxon>Pleurodelinae</taxon>
        <taxon>Pleurodeles</taxon>
    </lineage>
</organism>
<evidence type="ECO:0000256" key="1">
    <source>
        <dbReference type="SAM" id="MobiDB-lite"/>
    </source>
</evidence>
<feature type="region of interest" description="Disordered" evidence="1">
    <location>
        <begin position="1"/>
        <end position="43"/>
    </location>
</feature>
<reference evidence="2" key="1">
    <citation type="journal article" date="2022" name="bioRxiv">
        <title>Sequencing and chromosome-scale assembly of the giantPleurodeles waltlgenome.</title>
        <authorList>
            <person name="Brown T."/>
            <person name="Elewa A."/>
            <person name="Iarovenko S."/>
            <person name="Subramanian E."/>
            <person name="Araus A.J."/>
            <person name="Petzold A."/>
            <person name="Susuki M."/>
            <person name="Suzuki K.-i.T."/>
            <person name="Hayashi T."/>
            <person name="Toyoda A."/>
            <person name="Oliveira C."/>
            <person name="Osipova E."/>
            <person name="Leigh N.D."/>
            <person name="Simon A."/>
            <person name="Yun M.H."/>
        </authorList>
    </citation>
    <scope>NUCLEOTIDE SEQUENCE</scope>
    <source>
        <strain evidence="2">20211129_DDA</strain>
        <tissue evidence="2">Liver</tissue>
    </source>
</reference>
<proteinExistence type="predicted"/>
<keyword evidence="3" id="KW-1185">Reference proteome</keyword>
<dbReference type="Proteomes" id="UP001066276">
    <property type="component" value="Chromosome 5"/>
</dbReference>
<protein>
    <submittedName>
        <fullName evidence="2">Uncharacterized protein</fullName>
    </submittedName>
</protein>
<accession>A0AAV7RUZ3</accession>
<gene>
    <name evidence="2" type="ORF">NDU88_008839</name>
</gene>
<feature type="compositionally biased region" description="Basic residues" evidence="1">
    <location>
        <begin position="20"/>
        <end position="30"/>
    </location>
</feature>
<evidence type="ECO:0000313" key="2">
    <source>
        <dbReference type="EMBL" id="KAJ1156114.1"/>
    </source>
</evidence>
<name>A0AAV7RUZ3_PLEWA</name>
<comment type="caution">
    <text evidence="2">The sequence shown here is derived from an EMBL/GenBank/DDBJ whole genome shotgun (WGS) entry which is preliminary data.</text>
</comment>
<sequence length="152" mass="16721">MPSPRTIEACKPKTQEQTKRQKKHARKARGNPRCAETNGENSNNLYPIFAVKQKHQDSLVTSIPMSALSVTELELLDEPEIKLISSDSLETSQASFGRAGTVYVAEPAKVDQPDQDFQVVPARATDPEPSDGPGTKFWVRSKDCKQPSVGQV</sequence>
<dbReference type="AlphaFoldDB" id="A0AAV7RUZ3"/>
<evidence type="ECO:0000313" key="3">
    <source>
        <dbReference type="Proteomes" id="UP001066276"/>
    </source>
</evidence>